<evidence type="ECO:0008006" key="2">
    <source>
        <dbReference type="Google" id="ProtNLM"/>
    </source>
</evidence>
<accession>A0A0B6YJ42</accession>
<reference evidence="1" key="1">
    <citation type="submission" date="2014-12" db="EMBL/GenBank/DDBJ databases">
        <title>Insight into the proteome of Arion vulgaris.</title>
        <authorList>
            <person name="Aradska J."/>
            <person name="Bulat T."/>
            <person name="Smidak R."/>
            <person name="Sarate P."/>
            <person name="Gangsoo J."/>
            <person name="Sialana F."/>
            <person name="Bilban M."/>
            <person name="Lubec G."/>
        </authorList>
    </citation>
    <scope>NUCLEOTIDE SEQUENCE</scope>
    <source>
        <tissue evidence="1">Skin</tissue>
    </source>
</reference>
<organism evidence="1">
    <name type="scientific">Arion vulgaris</name>
    <dbReference type="NCBI Taxonomy" id="1028688"/>
    <lineage>
        <taxon>Eukaryota</taxon>
        <taxon>Metazoa</taxon>
        <taxon>Spiralia</taxon>
        <taxon>Lophotrochozoa</taxon>
        <taxon>Mollusca</taxon>
        <taxon>Gastropoda</taxon>
        <taxon>Heterobranchia</taxon>
        <taxon>Euthyneura</taxon>
        <taxon>Panpulmonata</taxon>
        <taxon>Eupulmonata</taxon>
        <taxon>Stylommatophora</taxon>
        <taxon>Helicina</taxon>
        <taxon>Arionoidea</taxon>
        <taxon>Arionidae</taxon>
        <taxon>Arion</taxon>
    </lineage>
</organism>
<proteinExistence type="predicted"/>
<sequence>SIVVQGMAKFVKEIGKKYIVVLNAPDVSSRESRDLLRKYLNDFGICIVASYEFETDGNMTVIVNNLDATQTQVVAVFAEQDVYINDFLVAKQAEIK</sequence>
<evidence type="ECO:0000313" key="1">
    <source>
        <dbReference type="EMBL" id="CEK56243.1"/>
    </source>
</evidence>
<name>A0A0B6YJ42_9EUPU</name>
<dbReference type="AlphaFoldDB" id="A0A0B6YJ42"/>
<protein>
    <recommendedName>
        <fullName evidence="2">Receptor ligand binding region domain-containing protein</fullName>
    </recommendedName>
</protein>
<dbReference type="SUPFAM" id="SSF53822">
    <property type="entry name" value="Periplasmic binding protein-like I"/>
    <property type="match status" value="1"/>
</dbReference>
<dbReference type="EMBL" id="HACG01009378">
    <property type="protein sequence ID" value="CEK56243.1"/>
    <property type="molecule type" value="Transcribed_RNA"/>
</dbReference>
<feature type="non-terminal residue" evidence="1">
    <location>
        <position position="1"/>
    </location>
</feature>
<feature type="non-terminal residue" evidence="1">
    <location>
        <position position="96"/>
    </location>
</feature>
<dbReference type="InterPro" id="IPR028082">
    <property type="entry name" value="Peripla_BP_I"/>
</dbReference>
<dbReference type="Gene3D" id="3.40.50.2300">
    <property type="match status" value="1"/>
</dbReference>
<gene>
    <name evidence="1" type="primary">ORF27167</name>
</gene>